<dbReference type="InterPro" id="IPR049076">
    <property type="entry name" value="ACCA"/>
</dbReference>
<evidence type="ECO:0000259" key="1">
    <source>
        <dbReference type="Pfam" id="PF08326"/>
    </source>
</evidence>
<gene>
    <name evidence="2" type="ORF">PCASD_09498</name>
</gene>
<dbReference type="GO" id="GO:0005524">
    <property type="term" value="F:ATP binding"/>
    <property type="evidence" value="ECO:0007669"/>
    <property type="project" value="InterPro"/>
</dbReference>
<name>A0A2N5U630_9BASI</name>
<dbReference type="GO" id="GO:0003989">
    <property type="term" value="F:acetyl-CoA carboxylase activity"/>
    <property type="evidence" value="ECO:0007669"/>
    <property type="project" value="InterPro"/>
</dbReference>
<comment type="caution">
    <text evidence="2">The sequence shown here is derived from an EMBL/GenBank/DDBJ whole genome shotgun (WGS) entry which is preliminary data.</text>
</comment>
<reference evidence="2 3" key="1">
    <citation type="submission" date="2017-11" db="EMBL/GenBank/DDBJ databases">
        <title>De novo assembly and phasing of dikaryotic genomes from two isolates of Puccinia coronata f. sp. avenae, the causal agent of oat crown rust.</title>
        <authorList>
            <person name="Miller M.E."/>
            <person name="Zhang Y."/>
            <person name="Omidvar V."/>
            <person name="Sperschneider J."/>
            <person name="Schwessinger B."/>
            <person name="Raley C."/>
            <person name="Palmer J.M."/>
            <person name="Garnica D."/>
            <person name="Upadhyaya N."/>
            <person name="Rathjen J."/>
            <person name="Taylor J.M."/>
            <person name="Park R.F."/>
            <person name="Dodds P.N."/>
            <person name="Hirsch C.D."/>
            <person name="Kianian S.F."/>
            <person name="Figueroa M."/>
        </authorList>
    </citation>
    <scope>NUCLEOTIDE SEQUENCE [LARGE SCALE GENOMIC DNA]</scope>
    <source>
        <strain evidence="2">12SD80</strain>
    </source>
</reference>
<proteinExistence type="predicted"/>
<dbReference type="PANTHER" id="PTHR45728:SF3">
    <property type="entry name" value="ACETYL-COA CARBOXYLASE"/>
    <property type="match status" value="1"/>
</dbReference>
<dbReference type="EMBL" id="PGCI01000225">
    <property type="protein sequence ID" value="PLW33217.1"/>
    <property type="molecule type" value="Genomic_DNA"/>
</dbReference>
<evidence type="ECO:0000313" key="2">
    <source>
        <dbReference type="EMBL" id="PLW33217.1"/>
    </source>
</evidence>
<evidence type="ECO:0000313" key="3">
    <source>
        <dbReference type="Proteomes" id="UP000235392"/>
    </source>
</evidence>
<dbReference type="PANTHER" id="PTHR45728">
    <property type="entry name" value="ACETYL-COA CARBOXYLASE, ISOFORM A"/>
    <property type="match status" value="1"/>
</dbReference>
<accession>A0A2N5U630</accession>
<dbReference type="Pfam" id="PF08326">
    <property type="entry name" value="ACC_central"/>
    <property type="match status" value="1"/>
</dbReference>
<organism evidence="2 3">
    <name type="scientific">Puccinia coronata f. sp. avenae</name>
    <dbReference type="NCBI Taxonomy" id="200324"/>
    <lineage>
        <taxon>Eukaryota</taxon>
        <taxon>Fungi</taxon>
        <taxon>Dikarya</taxon>
        <taxon>Basidiomycota</taxon>
        <taxon>Pucciniomycotina</taxon>
        <taxon>Pucciniomycetes</taxon>
        <taxon>Pucciniales</taxon>
        <taxon>Pucciniaceae</taxon>
        <taxon>Puccinia</taxon>
    </lineage>
</organism>
<dbReference type="Proteomes" id="UP000235392">
    <property type="component" value="Unassembled WGS sequence"/>
</dbReference>
<dbReference type="InterPro" id="IPR013537">
    <property type="entry name" value="AcCoA_COase_cen"/>
</dbReference>
<dbReference type="GO" id="GO:0005739">
    <property type="term" value="C:mitochondrion"/>
    <property type="evidence" value="ECO:0007669"/>
    <property type="project" value="TreeGrafter"/>
</dbReference>
<protein>
    <recommendedName>
        <fullName evidence="1">Acetyl-CoA carboxylase central domain-containing protein</fullName>
    </recommendedName>
</protein>
<dbReference type="GO" id="GO:0006633">
    <property type="term" value="P:fatty acid biosynthetic process"/>
    <property type="evidence" value="ECO:0007669"/>
    <property type="project" value="InterPro"/>
</dbReference>
<sequence length="102" mass="10994">MPSVASEDGIPQFVKQPGVTLKAGDILGVLTLDDPSRVKHARPFAGQLPPMGLPSIVGSKPHQQYDSLLKILYNILDGCDNTSVMQSTLKDLMVVLQDPELP</sequence>
<feature type="domain" description="Acetyl-CoA carboxylase central" evidence="1">
    <location>
        <begin position="31"/>
        <end position="102"/>
    </location>
</feature>
<dbReference type="AlphaFoldDB" id="A0A2N5U630"/>